<evidence type="ECO:0000256" key="5">
    <source>
        <dbReference type="ARBA" id="ARBA00023002"/>
    </source>
</evidence>
<dbReference type="InterPro" id="IPR036396">
    <property type="entry name" value="Cyt_P450_sf"/>
</dbReference>
<feature type="transmembrane region" description="Helical" evidence="10">
    <location>
        <begin position="6"/>
        <end position="27"/>
    </location>
</feature>
<evidence type="ECO:0000256" key="2">
    <source>
        <dbReference type="ARBA" id="ARBA00010617"/>
    </source>
</evidence>
<evidence type="ECO:0000256" key="4">
    <source>
        <dbReference type="ARBA" id="ARBA00022723"/>
    </source>
</evidence>
<evidence type="ECO:0000313" key="11">
    <source>
        <dbReference type="EMBL" id="CAG5155993.1"/>
    </source>
</evidence>
<keyword evidence="10" id="KW-0472">Membrane</keyword>
<evidence type="ECO:0000256" key="6">
    <source>
        <dbReference type="ARBA" id="ARBA00023004"/>
    </source>
</evidence>
<evidence type="ECO:0000256" key="9">
    <source>
        <dbReference type="RuleBase" id="RU000461"/>
    </source>
</evidence>
<comment type="cofactor">
    <cofactor evidence="1 8">
        <name>heme</name>
        <dbReference type="ChEBI" id="CHEBI:30413"/>
    </cofactor>
</comment>
<dbReference type="EMBL" id="CAJRGZ010000017">
    <property type="protein sequence ID" value="CAG5155993.1"/>
    <property type="molecule type" value="Genomic_DNA"/>
</dbReference>
<keyword evidence="10" id="KW-0812">Transmembrane</keyword>
<keyword evidence="4 8" id="KW-0479">Metal-binding</keyword>
<comment type="caution">
    <text evidence="11">The sequence shown here is derived from an EMBL/GenBank/DDBJ whole genome shotgun (WGS) entry which is preliminary data.</text>
</comment>
<dbReference type="GO" id="GO:0004497">
    <property type="term" value="F:monooxygenase activity"/>
    <property type="evidence" value="ECO:0007669"/>
    <property type="project" value="UniProtKB-KW"/>
</dbReference>
<evidence type="ECO:0000256" key="7">
    <source>
        <dbReference type="ARBA" id="ARBA00023033"/>
    </source>
</evidence>
<gene>
    <name evidence="11" type="ORF">ALTATR162_LOCUS3932</name>
</gene>
<feature type="binding site" description="axial binding residue" evidence="8">
    <location>
        <position position="445"/>
    </location>
    <ligand>
        <name>heme</name>
        <dbReference type="ChEBI" id="CHEBI:30413"/>
    </ligand>
    <ligandPart>
        <name>Fe</name>
        <dbReference type="ChEBI" id="CHEBI:18248"/>
    </ligandPart>
</feature>
<dbReference type="PANTHER" id="PTHR24305:SF237">
    <property type="entry name" value="CYTOCHROME P450 MONOOXYGENASE ATNE-RELATED"/>
    <property type="match status" value="1"/>
</dbReference>
<evidence type="ECO:0000256" key="3">
    <source>
        <dbReference type="ARBA" id="ARBA00022617"/>
    </source>
</evidence>
<evidence type="ECO:0000313" key="12">
    <source>
        <dbReference type="Proteomes" id="UP000676310"/>
    </source>
</evidence>
<dbReference type="OrthoDB" id="1470350at2759"/>
<keyword evidence="6 8" id="KW-0408">Iron</keyword>
<protein>
    <recommendedName>
        <fullName evidence="13">Cytochrome P450</fullName>
    </recommendedName>
</protein>
<dbReference type="CDD" id="cd11061">
    <property type="entry name" value="CYP67-like"/>
    <property type="match status" value="1"/>
</dbReference>
<evidence type="ECO:0000256" key="8">
    <source>
        <dbReference type="PIRSR" id="PIRSR602401-1"/>
    </source>
</evidence>
<evidence type="ECO:0000256" key="10">
    <source>
        <dbReference type="SAM" id="Phobius"/>
    </source>
</evidence>
<evidence type="ECO:0008006" key="13">
    <source>
        <dbReference type="Google" id="ProtNLM"/>
    </source>
</evidence>
<dbReference type="PANTHER" id="PTHR24305">
    <property type="entry name" value="CYTOCHROME P450"/>
    <property type="match status" value="1"/>
</dbReference>
<dbReference type="PROSITE" id="PS00086">
    <property type="entry name" value="CYTOCHROME_P450"/>
    <property type="match status" value="1"/>
</dbReference>
<dbReference type="GO" id="GO:0020037">
    <property type="term" value="F:heme binding"/>
    <property type="evidence" value="ECO:0007669"/>
    <property type="project" value="InterPro"/>
</dbReference>
<dbReference type="InterPro" id="IPR002401">
    <property type="entry name" value="Cyt_P450_E_grp-I"/>
</dbReference>
<dbReference type="GO" id="GO:0005506">
    <property type="term" value="F:iron ion binding"/>
    <property type="evidence" value="ECO:0007669"/>
    <property type="project" value="InterPro"/>
</dbReference>
<name>A0A8J2I7G6_9PLEO</name>
<dbReference type="GeneID" id="67015543"/>
<sequence>MTAIDITLYSACAVTFVLVSQIIYRLYFHPLAKYPGPFLARCTSWYGAYQSYTGNIHLDVQRCHEKYGNVVRYKPNGLIVNTVEGLQDIYMHPSKTQKARGYIGFRNGEPEVSIINALDREEHAPRKKMLSRAFSTAALKKYEPVIYKTAKVFGDTLLANPESGEKAGSWGPGLNIGHMSSYFTFDIMSNIVFYSPQNMMTETHARPILESIDSTMLMAGMEVIQPRLVDYRNLRIRLLPNLTKKILELRERVLPLVMGRVELEQKQHVDDIFGDLIGQQDKEGSGLTNAELMADALVMVIAGTDTSSVAISGFFFYLARYPEAYKRLAAEIRSTFSSLEEIAPGPKLTSCSYLLACIDEALRLAPPVAAPLWKEMRMQESIAGHVLLKGMDVATCCYAIQRNPAYFPNPNEFIPERWLPENQSEEALKLAKRAFIPFSLGSRGCLGKSIAYMELTTALAQIMFRADWKSAAGPLGKVGETRVGAEGSVSFELKGHFTSEKNGPYIQFVPRQPDQQVVA</sequence>
<keyword evidence="10" id="KW-1133">Transmembrane helix</keyword>
<keyword evidence="12" id="KW-1185">Reference proteome</keyword>
<dbReference type="SUPFAM" id="SSF48264">
    <property type="entry name" value="Cytochrome P450"/>
    <property type="match status" value="1"/>
</dbReference>
<dbReference type="Gene3D" id="1.10.630.10">
    <property type="entry name" value="Cytochrome P450"/>
    <property type="match status" value="1"/>
</dbReference>
<dbReference type="AlphaFoldDB" id="A0A8J2I7G6"/>
<dbReference type="RefSeq" id="XP_043167477.1">
    <property type="nucleotide sequence ID" value="XM_043311542.1"/>
</dbReference>
<organism evidence="11 12">
    <name type="scientific">Alternaria atra</name>
    <dbReference type="NCBI Taxonomy" id="119953"/>
    <lineage>
        <taxon>Eukaryota</taxon>
        <taxon>Fungi</taxon>
        <taxon>Dikarya</taxon>
        <taxon>Ascomycota</taxon>
        <taxon>Pezizomycotina</taxon>
        <taxon>Dothideomycetes</taxon>
        <taxon>Pleosporomycetidae</taxon>
        <taxon>Pleosporales</taxon>
        <taxon>Pleosporineae</taxon>
        <taxon>Pleosporaceae</taxon>
        <taxon>Alternaria</taxon>
        <taxon>Alternaria sect. Ulocladioides</taxon>
    </lineage>
</organism>
<keyword evidence="5 9" id="KW-0560">Oxidoreductase</keyword>
<reference evidence="11" key="1">
    <citation type="submission" date="2021-05" db="EMBL/GenBank/DDBJ databases">
        <authorList>
            <person name="Stam R."/>
        </authorList>
    </citation>
    <scope>NUCLEOTIDE SEQUENCE</scope>
    <source>
        <strain evidence="11">CS162</strain>
    </source>
</reference>
<dbReference type="PRINTS" id="PR00463">
    <property type="entry name" value="EP450I"/>
</dbReference>
<keyword evidence="7 9" id="KW-0503">Monooxygenase</keyword>
<dbReference type="Pfam" id="PF00067">
    <property type="entry name" value="p450"/>
    <property type="match status" value="1"/>
</dbReference>
<dbReference type="InterPro" id="IPR050121">
    <property type="entry name" value="Cytochrome_P450_monoxygenase"/>
</dbReference>
<dbReference type="InterPro" id="IPR001128">
    <property type="entry name" value="Cyt_P450"/>
</dbReference>
<keyword evidence="3 8" id="KW-0349">Heme</keyword>
<evidence type="ECO:0000256" key="1">
    <source>
        <dbReference type="ARBA" id="ARBA00001971"/>
    </source>
</evidence>
<dbReference type="PRINTS" id="PR00385">
    <property type="entry name" value="P450"/>
</dbReference>
<dbReference type="GO" id="GO:0016705">
    <property type="term" value="F:oxidoreductase activity, acting on paired donors, with incorporation or reduction of molecular oxygen"/>
    <property type="evidence" value="ECO:0007669"/>
    <property type="project" value="InterPro"/>
</dbReference>
<dbReference type="Proteomes" id="UP000676310">
    <property type="component" value="Unassembled WGS sequence"/>
</dbReference>
<proteinExistence type="inferred from homology"/>
<accession>A0A8J2I7G6</accession>
<dbReference type="InterPro" id="IPR017972">
    <property type="entry name" value="Cyt_P450_CS"/>
</dbReference>
<comment type="similarity">
    <text evidence="2 9">Belongs to the cytochrome P450 family.</text>
</comment>